<accession>A0A926DWX0</accession>
<dbReference type="Proteomes" id="UP000657006">
    <property type="component" value="Unassembled WGS sequence"/>
</dbReference>
<evidence type="ECO:0000259" key="1">
    <source>
        <dbReference type="Pfam" id="PF11738"/>
    </source>
</evidence>
<evidence type="ECO:0000313" key="3">
    <source>
        <dbReference type="EMBL" id="MBC8545122.1"/>
    </source>
</evidence>
<keyword evidence="4" id="KW-1185">Reference proteome</keyword>
<protein>
    <submittedName>
        <fullName evidence="3">DUF3298 and DUF4163 domain-containing protein</fullName>
    </submittedName>
</protein>
<dbReference type="InterPro" id="IPR025303">
    <property type="entry name" value="PdaC"/>
</dbReference>
<dbReference type="InterPro" id="IPR021729">
    <property type="entry name" value="DUF3298"/>
</dbReference>
<dbReference type="Pfam" id="PF11738">
    <property type="entry name" value="DUF3298"/>
    <property type="match status" value="1"/>
</dbReference>
<dbReference type="AlphaFoldDB" id="A0A926DWX0"/>
<dbReference type="EMBL" id="JACRSQ010000047">
    <property type="protein sequence ID" value="MBC8545122.1"/>
    <property type="molecule type" value="Genomic_DNA"/>
</dbReference>
<gene>
    <name evidence="3" type="ORF">H8730_16405</name>
</gene>
<dbReference type="Pfam" id="PF13739">
    <property type="entry name" value="PdaC"/>
    <property type="match status" value="1"/>
</dbReference>
<dbReference type="InterPro" id="IPR037126">
    <property type="entry name" value="PdaC/RsiV-like_sf"/>
</dbReference>
<feature type="domain" description="Deacetylase PdaC" evidence="2">
    <location>
        <begin position="21"/>
        <end position="114"/>
    </location>
</feature>
<organism evidence="3 4">
    <name type="scientific">Bianquea renquensis</name>
    <dbReference type="NCBI Taxonomy" id="2763661"/>
    <lineage>
        <taxon>Bacteria</taxon>
        <taxon>Bacillati</taxon>
        <taxon>Bacillota</taxon>
        <taxon>Clostridia</taxon>
        <taxon>Eubacteriales</taxon>
        <taxon>Bianqueaceae</taxon>
        <taxon>Bianquea</taxon>
    </lineage>
</organism>
<dbReference type="Gene3D" id="3.90.640.20">
    <property type="entry name" value="Heat-shock cognate protein, ATPase"/>
    <property type="match status" value="1"/>
</dbReference>
<proteinExistence type="predicted"/>
<name>A0A926DWX0_9FIRM</name>
<dbReference type="Gene3D" id="3.30.565.40">
    <property type="entry name" value="Fervidobacterium nodosum Rt17-B1 like"/>
    <property type="match status" value="1"/>
</dbReference>
<evidence type="ECO:0000259" key="2">
    <source>
        <dbReference type="Pfam" id="PF13739"/>
    </source>
</evidence>
<dbReference type="RefSeq" id="WP_177714692.1">
    <property type="nucleotide sequence ID" value="NZ_JACRSQ010000047.1"/>
</dbReference>
<feature type="domain" description="DUF3298" evidence="1">
    <location>
        <begin position="133"/>
        <end position="207"/>
    </location>
</feature>
<reference evidence="3" key="1">
    <citation type="submission" date="2020-08" db="EMBL/GenBank/DDBJ databases">
        <title>Genome public.</title>
        <authorList>
            <person name="Liu C."/>
            <person name="Sun Q."/>
        </authorList>
    </citation>
    <scope>NUCLEOTIDE SEQUENCE</scope>
    <source>
        <strain evidence="3">NSJ-32</strain>
    </source>
</reference>
<sequence>MTTIRTILVDSTVQFDEVVLLLYKIQYPNARSSEYPASSACINRFYETDAFLYQEYLQRDLFHQAAVRYQDSPGDSPVNAYEADSRYQITLNSFPLLSLFTDRYEYTGGAHGATIRRSETWCLPQCRRLALSELFPVGFDYMSYIFAEIASQIKRDPEQYFEDPLANMVNTFRAENFYCIPGGFTIYYQQYDIAPYSGGIREFPIPYPGVEALDCQIFF</sequence>
<evidence type="ECO:0000313" key="4">
    <source>
        <dbReference type="Proteomes" id="UP000657006"/>
    </source>
</evidence>
<comment type="caution">
    <text evidence="3">The sequence shown here is derived from an EMBL/GenBank/DDBJ whole genome shotgun (WGS) entry which is preliminary data.</text>
</comment>